<organism evidence="1">
    <name type="scientific">viral metagenome</name>
    <dbReference type="NCBI Taxonomy" id="1070528"/>
    <lineage>
        <taxon>unclassified sequences</taxon>
        <taxon>metagenomes</taxon>
        <taxon>organismal metagenomes</taxon>
    </lineage>
</organism>
<dbReference type="EMBL" id="MN740292">
    <property type="protein sequence ID" value="QHT98292.1"/>
    <property type="molecule type" value="Genomic_DNA"/>
</dbReference>
<name>A0A6C0IZ16_9ZZZZ</name>
<accession>A0A6C0IZ16</accession>
<protein>
    <submittedName>
        <fullName evidence="1">Uncharacterized protein</fullName>
    </submittedName>
</protein>
<dbReference type="AlphaFoldDB" id="A0A6C0IZ16"/>
<evidence type="ECO:0000313" key="1">
    <source>
        <dbReference type="EMBL" id="QHT98292.1"/>
    </source>
</evidence>
<reference evidence="1" key="1">
    <citation type="journal article" date="2020" name="Nature">
        <title>Giant virus diversity and host interactions through global metagenomics.</title>
        <authorList>
            <person name="Schulz F."/>
            <person name="Roux S."/>
            <person name="Paez-Espino D."/>
            <person name="Jungbluth S."/>
            <person name="Walsh D.A."/>
            <person name="Denef V.J."/>
            <person name="McMahon K.D."/>
            <person name="Konstantinidis K.T."/>
            <person name="Eloe-Fadrosh E.A."/>
            <person name="Kyrpides N.C."/>
            <person name="Woyke T."/>
        </authorList>
    </citation>
    <scope>NUCLEOTIDE SEQUENCE</scope>
    <source>
        <strain evidence="1">GVMAG-M-3300025652-16</strain>
    </source>
</reference>
<sequence>MAVDKDLIIVMTTIDEAKDQMPEGKYLETCDALRRIHKKLRRPSIPHPNELRIPLTKQILFLFTGTISVLKLLESVKKKIST</sequence>
<proteinExistence type="predicted"/>